<reference evidence="2 3" key="1">
    <citation type="submission" date="2019-09" db="EMBL/GenBank/DDBJ databases">
        <authorList>
            <person name="Leyn A S."/>
        </authorList>
    </citation>
    <scope>NUCLEOTIDE SEQUENCE [LARGE SCALE GENOMIC DNA]</scope>
    <source>
        <strain evidence="2">AA231_1</strain>
    </source>
</reference>
<dbReference type="InterPro" id="IPR054545">
    <property type="entry name" value="ApeI-like"/>
</dbReference>
<name>A0A6I8M074_9PSEU</name>
<evidence type="ECO:0000313" key="2">
    <source>
        <dbReference type="EMBL" id="VVJ22223.1"/>
    </source>
</evidence>
<keyword evidence="3" id="KW-1185">Reference proteome</keyword>
<evidence type="ECO:0000313" key="3">
    <source>
        <dbReference type="Proteomes" id="UP000399805"/>
    </source>
</evidence>
<feature type="domain" description="ApeI dehydratase-like" evidence="1">
    <location>
        <begin position="28"/>
        <end position="108"/>
    </location>
</feature>
<accession>A0A6I8M074</accession>
<sequence length="132" mass="13815">MTGSASPVRGTVEVLESGAHADGGWRSKARFGVREIEPVFAGHYPGLPLFPGVCLVECVHQGAVAARPPGAGDLRLAELGSARFVSAVVPGDVLELALDWKREDGGWRVSAKIGTARGRAATVRLHYAEDAA</sequence>
<gene>
    <name evidence="2" type="ORF">AA23TX_07234</name>
</gene>
<dbReference type="InterPro" id="IPR029069">
    <property type="entry name" value="HotDog_dom_sf"/>
</dbReference>
<evidence type="ECO:0000259" key="1">
    <source>
        <dbReference type="Pfam" id="PF22818"/>
    </source>
</evidence>
<proteinExistence type="predicted"/>
<organism evidence="2 3">
    <name type="scientific">Amycolatopsis camponoti</name>
    <dbReference type="NCBI Taxonomy" id="2606593"/>
    <lineage>
        <taxon>Bacteria</taxon>
        <taxon>Bacillati</taxon>
        <taxon>Actinomycetota</taxon>
        <taxon>Actinomycetes</taxon>
        <taxon>Pseudonocardiales</taxon>
        <taxon>Pseudonocardiaceae</taxon>
        <taxon>Amycolatopsis</taxon>
    </lineage>
</organism>
<dbReference type="SUPFAM" id="SSF54637">
    <property type="entry name" value="Thioesterase/thiol ester dehydrase-isomerase"/>
    <property type="match status" value="1"/>
</dbReference>
<dbReference type="Pfam" id="PF22818">
    <property type="entry name" value="ApeI-like"/>
    <property type="match status" value="1"/>
</dbReference>
<dbReference type="AlphaFoldDB" id="A0A6I8M074"/>
<protein>
    <recommendedName>
        <fullName evidence="1">ApeI dehydratase-like domain-containing protein</fullName>
    </recommendedName>
</protein>
<dbReference type="EMBL" id="CABVGP010000002">
    <property type="protein sequence ID" value="VVJ22223.1"/>
    <property type="molecule type" value="Genomic_DNA"/>
</dbReference>
<dbReference type="RefSeq" id="WP_155547006.1">
    <property type="nucleotide sequence ID" value="NZ_CABVGP010000002.1"/>
</dbReference>
<dbReference type="Proteomes" id="UP000399805">
    <property type="component" value="Unassembled WGS sequence"/>
</dbReference>
<dbReference type="Gene3D" id="3.10.129.10">
    <property type="entry name" value="Hotdog Thioesterase"/>
    <property type="match status" value="1"/>
</dbReference>